<reference evidence="7 8" key="1">
    <citation type="submission" date="2016-12" db="EMBL/GenBank/DDBJ databases">
        <title>Domibacillus sp. SAB 38T whole genome sequencing.</title>
        <authorList>
            <person name="Verma A."/>
            <person name="Ojha A.K."/>
            <person name="Krishnamurthi S."/>
        </authorList>
    </citation>
    <scope>NUCLEOTIDE SEQUENCE [LARGE SCALE GENOMIC DNA]</scope>
    <source>
        <strain evidence="7 8">SAB 38</strain>
    </source>
</reference>
<comment type="caution">
    <text evidence="7">The sequence shown here is derived from an EMBL/GenBank/DDBJ whole genome shotgun (WGS) entry which is preliminary data.</text>
</comment>
<dbReference type="Pfam" id="PF02588">
    <property type="entry name" value="YitT_membrane"/>
    <property type="match status" value="1"/>
</dbReference>
<sequence>MIFLHKAISIIIGSILLAIGVNFFLVPSELLDGGTIGIGLISHYLTGAQVGLVVILISTPIFIFAWIYNRPFFYNSLHGMIFSSFMIDLFYPLHSIGELFHAPFLYAVAGGITVGCGIGIMLLCNTSVGGTDLLALMLARRTNVNPGYIIFGIDFFIVFTGSMIIPNGNVLLSCITVIFVGIATSLISAKGLTYAIV</sequence>
<keyword evidence="8" id="KW-1185">Reference proteome</keyword>
<evidence type="ECO:0000313" key="8">
    <source>
        <dbReference type="Proteomes" id="UP000188613"/>
    </source>
</evidence>
<evidence type="ECO:0000256" key="1">
    <source>
        <dbReference type="ARBA" id="ARBA00004651"/>
    </source>
</evidence>
<dbReference type="STRING" id="1714355.BTO28_13085"/>
<comment type="subcellular location">
    <subcellularLocation>
        <location evidence="1">Cell membrane</location>
        <topology evidence="1">Multi-pass membrane protein</topology>
    </subcellularLocation>
</comment>
<dbReference type="PANTHER" id="PTHR33545">
    <property type="entry name" value="UPF0750 MEMBRANE PROTEIN YITT-RELATED"/>
    <property type="match status" value="1"/>
</dbReference>
<keyword evidence="5 6" id="KW-0472">Membrane</keyword>
<dbReference type="RefSeq" id="WP_076766978.1">
    <property type="nucleotide sequence ID" value="NZ_MSFI01000022.1"/>
</dbReference>
<keyword evidence="3 6" id="KW-0812">Transmembrane</keyword>
<feature type="transmembrane region" description="Helical" evidence="6">
    <location>
        <begin position="72"/>
        <end position="91"/>
    </location>
</feature>
<dbReference type="AlphaFoldDB" id="A0A1V2A5M3"/>
<name>A0A1V2A5M3_9BACI</name>
<dbReference type="EMBL" id="MSFI01000022">
    <property type="protein sequence ID" value="OMP66230.1"/>
    <property type="molecule type" value="Genomic_DNA"/>
</dbReference>
<evidence type="ECO:0000256" key="3">
    <source>
        <dbReference type="ARBA" id="ARBA00022692"/>
    </source>
</evidence>
<evidence type="ECO:0000256" key="4">
    <source>
        <dbReference type="ARBA" id="ARBA00022989"/>
    </source>
</evidence>
<feature type="transmembrane region" description="Helical" evidence="6">
    <location>
        <begin position="103"/>
        <end position="124"/>
    </location>
</feature>
<dbReference type="Proteomes" id="UP000188613">
    <property type="component" value="Unassembled WGS sequence"/>
</dbReference>
<organism evidence="7 8">
    <name type="scientific">Domibacillus epiphyticus</name>
    <dbReference type="NCBI Taxonomy" id="1714355"/>
    <lineage>
        <taxon>Bacteria</taxon>
        <taxon>Bacillati</taxon>
        <taxon>Bacillota</taxon>
        <taxon>Bacilli</taxon>
        <taxon>Bacillales</taxon>
        <taxon>Bacillaceae</taxon>
        <taxon>Domibacillus</taxon>
    </lineage>
</organism>
<evidence type="ECO:0000256" key="5">
    <source>
        <dbReference type="ARBA" id="ARBA00023136"/>
    </source>
</evidence>
<evidence type="ECO:0000313" key="7">
    <source>
        <dbReference type="EMBL" id="OMP66230.1"/>
    </source>
</evidence>
<gene>
    <name evidence="7" type="ORF">BTO28_13085</name>
</gene>
<proteinExistence type="predicted"/>
<evidence type="ECO:0000256" key="6">
    <source>
        <dbReference type="SAM" id="Phobius"/>
    </source>
</evidence>
<dbReference type="GO" id="GO:0005886">
    <property type="term" value="C:plasma membrane"/>
    <property type="evidence" value="ECO:0007669"/>
    <property type="project" value="UniProtKB-SubCell"/>
</dbReference>
<accession>A0A1V2A5M3</accession>
<dbReference type="InterPro" id="IPR003740">
    <property type="entry name" value="YitT"/>
</dbReference>
<protein>
    <recommendedName>
        <fullName evidence="9">YitT family protein</fullName>
    </recommendedName>
</protein>
<dbReference type="InterPro" id="IPR051461">
    <property type="entry name" value="UPF0750_membrane"/>
</dbReference>
<feature type="transmembrane region" description="Helical" evidence="6">
    <location>
        <begin position="145"/>
        <end position="164"/>
    </location>
</feature>
<keyword evidence="2" id="KW-1003">Cell membrane</keyword>
<keyword evidence="4 6" id="KW-1133">Transmembrane helix</keyword>
<feature type="transmembrane region" description="Helical" evidence="6">
    <location>
        <begin position="46"/>
        <end position="67"/>
    </location>
</feature>
<dbReference type="OrthoDB" id="2602718at2"/>
<evidence type="ECO:0000256" key="2">
    <source>
        <dbReference type="ARBA" id="ARBA00022475"/>
    </source>
</evidence>
<dbReference type="PANTHER" id="PTHR33545:SF5">
    <property type="entry name" value="UPF0750 MEMBRANE PROTEIN YITT"/>
    <property type="match status" value="1"/>
</dbReference>
<feature type="transmembrane region" description="Helical" evidence="6">
    <location>
        <begin position="170"/>
        <end position="189"/>
    </location>
</feature>
<feature type="transmembrane region" description="Helical" evidence="6">
    <location>
        <begin position="7"/>
        <end position="26"/>
    </location>
</feature>
<evidence type="ECO:0008006" key="9">
    <source>
        <dbReference type="Google" id="ProtNLM"/>
    </source>
</evidence>